<dbReference type="STRING" id="1250231.SAMN04488552_0451"/>
<evidence type="ECO:0000313" key="3">
    <source>
        <dbReference type="Proteomes" id="UP000198858"/>
    </source>
</evidence>
<evidence type="ECO:0008006" key="4">
    <source>
        <dbReference type="Google" id="ProtNLM"/>
    </source>
</evidence>
<name>A0A1H1L1J1_9FLAO</name>
<dbReference type="InterPro" id="IPR032274">
    <property type="entry name" value="DUF4835"/>
</dbReference>
<dbReference type="AlphaFoldDB" id="A0A1H1L1J1"/>
<evidence type="ECO:0000313" key="2">
    <source>
        <dbReference type="EMBL" id="SDR67885.1"/>
    </source>
</evidence>
<sequence length="296" mass="34012">MRKIFNFILFFLLVQLSSAQQLNCEIIVNAEQAGQANLSVFKTLERALNEFVNQTTWTERKFQPHERINCSMFITITSFEGESFNGTIQVQSSRPVYGTSMITPVFNFNDEQFSFNYREYQPLNYSQNTYTSNLVSVVSFYVYTVLGLDADTFAPEGGTTFYEEANRIVTNAQQGNSQGWRGSDGQRSRFRLNTDLLANTYAEYRTALYEYHRLGLDVMHEDVLAGKNMIAESLEKLKVMNNRRSNSLLLRTFFDSKADEISSVYSGGPPYEDTAELIETLNSIAPRYARNWRNIQ</sequence>
<organism evidence="2 3">
    <name type="scientific">Christiangramia echinicola</name>
    <dbReference type="NCBI Taxonomy" id="279359"/>
    <lineage>
        <taxon>Bacteria</taxon>
        <taxon>Pseudomonadati</taxon>
        <taxon>Bacteroidota</taxon>
        <taxon>Flavobacteriia</taxon>
        <taxon>Flavobacteriales</taxon>
        <taxon>Flavobacteriaceae</taxon>
        <taxon>Christiangramia</taxon>
    </lineage>
</organism>
<accession>A0A1H1L1J1</accession>
<dbReference type="Pfam" id="PF16119">
    <property type="entry name" value="DUF4835"/>
    <property type="match status" value="1"/>
</dbReference>
<reference evidence="2 3" key="1">
    <citation type="submission" date="2016-10" db="EMBL/GenBank/DDBJ databases">
        <authorList>
            <person name="Varghese N."/>
            <person name="Submissions S."/>
        </authorList>
    </citation>
    <scope>NUCLEOTIDE SEQUENCE [LARGE SCALE GENOMIC DNA]</scope>
    <source>
        <strain evidence="2 3">Mar_2010_102</strain>
    </source>
</reference>
<keyword evidence="3" id="KW-1185">Reference proteome</keyword>
<proteinExistence type="predicted"/>
<evidence type="ECO:0000256" key="1">
    <source>
        <dbReference type="SAM" id="SignalP"/>
    </source>
</evidence>
<dbReference type="RefSeq" id="WP_089661127.1">
    <property type="nucleotide sequence ID" value="NZ_LT629745.1"/>
</dbReference>
<feature type="signal peptide" evidence="1">
    <location>
        <begin position="1"/>
        <end position="19"/>
    </location>
</feature>
<dbReference type="Proteomes" id="UP000198858">
    <property type="component" value="Chromosome I"/>
</dbReference>
<feature type="chain" id="PRO_5009252998" description="DUF4835 domain-containing protein" evidence="1">
    <location>
        <begin position="20"/>
        <end position="296"/>
    </location>
</feature>
<gene>
    <name evidence="2" type="ORF">SAMN04488552_0451</name>
</gene>
<protein>
    <recommendedName>
        <fullName evidence="4">DUF4835 domain-containing protein</fullName>
    </recommendedName>
</protein>
<keyword evidence="1" id="KW-0732">Signal</keyword>
<dbReference type="EMBL" id="LT629745">
    <property type="protein sequence ID" value="SDR67885.1"/>
    <property type="molecule type" value="Genomic_DNA"/>
</dbReference>